<dbReference type="EMBL" id="CAJZBQ010000036">
    <property type="protein sequence ID" value="CAG9324344.1"/>
    <property type="molecule type" value="Genomic_DNA"/>
</dbReference>
<sequence>MESEEDEIRCRLPELYQIIASSARGINWSEVHGDLEHLNWLHFDKAKAMNILENALEIIDLASLTDSDGNSRYNILQHNRVILFLNRLVFEMTNEKKSMKVLASQLKKKIDSFIFFKSAKNTLLGVEDESLAQLFKFLDSSFQIIQEAVINIFSSADNAFKQEAYQSIEKYLIEAFLTNIYNVKKSMLKQIPEIKRIIDNKYTTYSSMKPNGGIWSTGGYYSTSSRENDYFGEVDEHGNRHGYGKITFCNGDKYDGHWKDDNMHGKGIYFWKEGGRYEGDFHDGKMQGIGKRLYCSGNVYEGSFVNNKKEGRGAMRYKSGDHYEGEWKDDDMHGEGVYTWSTGDVYRGRFKGDRREGKGTLTLASGEVYEAEWRDDKMNGRIPF</sequence>
<dbReference type="Proteomes" id="UP001162131">
    <property type="component" value="Unassembled WGS sequence"/>
</dbReference>
<evidence type="ECO:0000256" key="1">
    <source>
        <dbReference type="ARBA" id="ARBA00022737"/>
    </source>
</evidence>
<comment type="caution">
    <text evidence="2">The sequence shown here is derived from an EMBL/GenBank/DDBJ whole genome shotgun (WGS) entry which is preliminary data.</text>
</comment>
<proteinExistence type="predicted"/>
<dbReference type="PANTHER" id="PTHR23084">
    <property type="entry name" value="PHOSPHATIDYLINOSITOL-4-PHOSPHATE 5-KINASE RELATED"/>
    <property type="match status" value="1"/>
</dbReference>
<keyword evidence="1" id="KW-0677">Repeat</keyword>
<gene>
    <name evidence="2" type="ORF">BSTOLATCC_MIC36136</name>
</gene>
<name>A0AAU9JTY0_9CILI</name>
<dbReference type="PANTHER" id="PTHR23084:SF263">
    <property type="entry name" value="MORN REPEAT-CONTAINING PROTEIN 1"/>
    <property type="match status" value="1"/>
</dbReference>
<organism evidence="2 3">
    <name type="scientific">Blepharisma stoltei</name>
    <dbReference type="NCBI Taxonomy" id="1481888"/>
    <lineage>
        <taxon>Eukaryota</taxon>
        <taxon>Sar</taxon>
        <taxon>Alveolata</taxon>
        <taxon>Ciliophora</taxon>
        <taxon>Postciliodesmatophora</taxon>
        <taxon>Heterotrichea</taxon>
        <taxon>Heterotrichida</taxon>
        <taxon>Blepharismidae</taxon>
        <taxon>Blepharisma</taxon>
    </lineage>
</organism>
<dbReference type="SUPFAM" id="SSF82185">
    <property type="entry name" value="Histone H3 K4-specific methyltransferase SET7/9 N-terminal domain"/>
    <property type="match status" value="2"/>
</dbReference>
<dbReference type="AlphaFoldDB" id="A0AAU9JTY0"/>
<dbReference type="InterPro" id="IPR003409">
    <property type="entry name" value="MORN"/>
</dbReference>
<dbReference type="SMART" id="SM00698">
    <property type="entry name" value="MORN"/>
    <property type="match status" value="6"/>
</dbReference>
<protein>
    <submittedName>
        <fullName evidence="2">Uncharacterized protein</fullName>
    </submittedName>
</protein>
<evidence type="ECO:0000313" key="3">
    <source>
        <dbReference type="Proteomes" id="UP001162131"/>
    </source>
</evidence>
<evidence type="ECO:0000313" key="2">
    <source>
        <dbReference type="EMBL" id="CAG9324344.1"/>
    </source>
</evidence>
<reference evidence="2" key="1">
    <citation type="submission" date="2021-09" db="EMBL/GenBank/DDBJ databases">
        <authorList>
            <consortium name="AG Swart"/>
            <person name="Singh M."/>
            <person name="Singh A."/>
            <person name="Seah K."/>
            <person name="Emmerich C."/>
        </authorList>
    </citation>
    <scope>NUCLEOTIDE SEQUENCE</scope>
    <source>
        <strain evidence="2">ATCC30299</strain>
    </source>
</reference>
<dbReference type="Gene3D" id="2.20.110.10">
    <property type="entry name" value="Histone H3 K4-specific methyltransferase SET7/9 N-terminal domain"/>
    <property type="match status" value="4"/>
</dbReference>
<keyword evidence="3" id="KW-1185">Reference proteome</keyword>
<accession>A0AAU9JTY0</accession>
<dbReference type="Pfam" id="PF02493">
    <property type="entry name" value="MORN"/>
    <property type="match status" value="7"/>
</dbReference>